<proteinExistence type="predicted"/>
<reference evidence="2 3" key="1">
    <citation type="journal article" date="2015" name="Nature">
        <title>rRNA introns, odd ribosomes, and small enigmatic genomes across a large radiation of phyla.</title>
        <authorList>
            <person name="Brown C.T."/>
            <person name="Hug L.A."/>
            <person name="Thomas B.C."/>
            <person name="Sharon I."/>
            <person name="Castelle C.J."/>
            <person name="Singh A."/>
            <person name="Wilkins M.J."/>
            <person name="Williams K.H."/>
            <person name="Banfield J.F."/>
        </authorList>
    </citation>
    <scope>NUCLEOTIDE SEQUENCE [LARGE SCALE GENOMIC DNA]</scope>
</reference>
<sequence length="239" mass="27223">MLKKISIVMPVFNEEVFVFKAIKKVFDTKIVGLSKELIVVDDGSRDHTEKELKKSRTLGLKTKGVSLKIISLKKNQGKGAAIRRGLREVTGDVVVIQDADMEYDPSELPILLKPILEGDADVVYGSRFMGDRPHRVLYFWHMVANNFLTLTSNMCTNLNLTDMETGYKMFTKKVADSLDLKEDRFGMEPEFTAKVAKMGARVYEVGISYHGRNYQQGKKIGWKDGVHALWCILKYNLFY</sequence>
<dbReference type="AlphaFoldDB" id="A0A0G1I108"/>
<keyword evidence="2" id="KW-0808">Transferase</keyword>
<dbReference type="CDD" id="cd04179">
    <property type="entry name" value="DPM_DPG-synthase_like"/>
    <property type="match status" value="1"/>
</dbReference>
<comment type="caution">
    <text evidence="2">The sequence shown here is derived from an EMBL/GenBank/DDBJ whole genome shotgun (WGS) entry which is preliminary data.</text>
</comment>
<dbReference type="Pfam" id="PF00535">
    <property type="entry name" value="Glycos_transf_2"/>
    <property type="match status" value="1"/>
</dbReference>
<dbReference type="SUPFAM" id="SSF53448">
    <property type="entry name" value="Nucleotide-diphospho-sugar transferases"/>
    <property type="match status" value="1"/>
</dbReference>
<gene>
    <name evidence="2" type="ORF">UW44_C0001G0060</name>
</gene>
<dbReference type="EMBL" id="LCIH01000001">
    <property type="protein sequence ID" value="KKT52508.1"/>
    <property type="molecule type" value="Genomic_DNA"/>
</dbReference>
<dbReference type="PANTHER" id="PTHR48090:SF7">
    <property type="entry name" value="RFBJ PROTEIN"/>
    <property type="match status" value="1"/>
</dbReference>
<evidence type="ECO:0000313" key="3">
    <source>
        <dbReference type="Proteomes" id="UP000034006"/>
    </source>
</evidence>
<protein>
    <submittedName>
        <fullName evidence="2">Glycosyl transferase family 2</fullName>
    </submittedName>
</protein>
<evidence type="ECO:0000259" key="1">
    <source>
        <dbReference type="Pfam" id="PF00535"/>
    </source>
</evidence>
<organism evidence="2 3">
    <name type="scientific">Candidatus Collierbacteria bacterium GW2011_GWB2_44_22</name>
    <dbReference type="NCBI Taxonomy" id="1618387"/>
    <lineage>
        <taxon>Bacteria</taxon>
        <taxon>Candidatus Collieribacteriota</taxon>
    </lineage>
</organism>
<dbReference type="PANTHER" id="PTHR48090">
    <property type="entry name" value="UNDECAPRENYL-PHOSPHATE 4-DEOXY-4-FORMAMIDO-L-ARABINOSE TRANSFERASE-RELATED"/>
    <property type="match status" value="1"/>
</dbReference>
<name>A0A0G1I108_9BACT</name>
<evidence type="ECO:0000313" key="2">
    <source>
        <dbReference type="EMBL" id="KKT52508.1"/>
    </source>
</evidence>
<dbReference type="Gene3D" id="3.90.550.10">
    <property type="entry name" value="Spore Coat Polysaccharide Biosynthesis Protein SpsA, Chain A"/>
    <property type="match status" value="1"/>
</dbReference>
<feature type="domain" description="Glycosyltransferase 2-like" evidence="1">
    <location>
        <begin position="6"/>
        <end position="176"/>
    </location>
</feature>
<accession>A0A0G1I108</accession>
<dbReference type="InterPro" id="IPR050256">
    <property type="entry name" value="Glycosyltransferase_2"/>
</dbReference>
<dbReference type="InterPro" id="IPR029044">
    <property type="entry name" value="Nucleotide-diphossugar_trans"/>
</dbReference>
<dbReference type="InterPro" id="IPR001173">
    <property type="entry name" value="Glyco_trans_2-like"/>
</dbReference>
<dbReference type="STRING" id="1618387.UW44_C0001G0060"/>
<dbReference type="GO" id="GO:0016740">
    <property type="term" value="F:transferase activity"/>
    <property type="evidence" value="ECO:0007669"/>
    <property type="project" value="UniProtKB-KW"/>
</dbReference>
<dbReference type="Proteomes" id="UP000034006">
    <property type="component" value="Unassembled WGS sequence"/>
</dbReference>